<protein>
    <submittedName>
        <fullName evidence="4">Prepilin-type N-terminal cleavage/methylation domain-containing protein</fullName>
    </submittedName>
</protein>
<dbReference type="InterPro" id="IPR045584">
    <property type="entry name" value="Pilin-like"/>
</dbReference>
<keyword evidence="5" id="KW-1185">Reference proteome</keyword>
<keyword evidence="2" id="KW-0178">Competence</keyword>
<evidence type="ECO:0000256" key="2">
    <source>
        <dbReference type="ARBA" id="ARBA00023287"/>
    </source>
</evidence>
<dbReference type="InterPro" id="IPR012902">
    <property type="entry name" value="N_methyl_site"/>
</dbReference>
<proteinExistence type="predicted"/>
<dbReference type="GO" id="GO:0030420">
    <property type="term" value="P:establishment of competence for transformation"/>
    <property type="evidence" value="ECO:0007669"/>
    <property type="project" value="UniProtKB-KW"/>
</dbReference>
<evidence type="ECO:0000313" key="4">
    <source>
        <dbReference type="EMBL" id="QPC47054.1"/>
    </source>
</evidence>
<keyword evidence="3" id="KW-0812">Transmembrane</keyword>
<sequence>MKKRLNEKGYTLVELLAVVVILGIIALIATIAIGGLLERAKKDALVANAIALKDAGTFYVKNHVGIEAPTKLTYKQLVDHGMLEPIKDPFTRETIESNENSYIVIEEERVTKVCFIGKTKNLCTVDGETSPIAVSNLSISAITDNTDE</sequence>
<evidence type="ECO:0000256" key="1">
    <source>
        <dbReference type="ARBA" id="ARBA00004241"/>
    </source>
</evidence>
<dbReference type="EMBL" id="CP049742">
    <property type="protein sequence ID" value="QPC47054.1"/>
    <property type="molecule type" value="Genomic_DNA"/>
</dbReference>
<dbReference type="RefSeq" id="WP_239671722.1">
    <property type="nucleotide sequence ID" value="NZ_CP049742.1"/>
</dbReference>
<dbReference type="AlphaFoldDB" id="A0A7S8CBQ5"/>
<dbReference type="Gene3D" id="3.30.700.10">
    <property type="entry name" value="Glycoprotein, Type 4 Pilin"/>
    <property type="match status" value="1"/>
</dbReference>
<keyword evidence="3" id="KW-0472">Membrane</keyword>
<organism evidence="4 5">
    <name type="scientific">Mangrovibacillus cuniculi</name>
    <dbReference type="NCBI Taxonomy" id="2593652"/>
    <lineage>
        <taxon>Bacteria</taxon>
        <taxon>Bacillati</taxon>
        <taxon>Bacillota</taxon>
        <taxon>Bacilli</taxon>
        <taxon>Bacillales</taxon>
        <taxon>Bacillaceae</taxon>
        <taxon>Mangrovibacillus</taxon>
    </lineage>
</organism>
<dbReference type="SUPFAM" id="SSF54523">
    <property type="entry name" value="Pili subunits"/>
    <property type="match status" value="1"/>
</dbReference>
<reference evidence="4 5" key="1">
    <citation type="submission" date="2019-07" db="EMBL/GenBank/DDBJ databases">
        <title>Genome sequence of 2 isolates from Red Sea Mangroves.</title>
        <authorList>
            <person name="Sefrji F."/>
            <person name="Michoud G."/>
            <person name="Merlino G."/>
            <person name="Daffonchio D."/>
        </authorList>
    </citation>
    <scope>NUCLEOTIDE SEQUENCE [LARGE SCALE GENOMIC DNA]</scope>
    <source>
        <strain evidence="4 5">R1DC41</strain>
    </source>
</reference>
<dbReference type="GO" id="GO:0009986">
    <property type="term" value="C:cell surface"/>
    <property type="evidence" value="ECO:0007669"/>
    <property type="project" value="UniProtKB-SubCell"/>
</dbReference>
<keyword evidence="3" id="KW-1133">Transmembrane helix</keyword>
<dbReference type="NCBIfam" id="TIGR02532">
    <property type="entry name" value="IV_pilin_GFxxxE"/>
    <property type="match status" value="1"/>
</dbReference>
<evidence type="ECO:0000256" key="3">
    <source>
        <dbReference type="SAM" id="Phobius"/>
    </source>
</evidence>
<dbReference type="KEGG" id="mcui:G8O30_08785"/>
<dbReference type="Proteomes" id="UP000593626">
    <property type="component" value="Chromosome"/>
</dbReference>
<dbReference type="PROSITE" id="PS00409">
    <property type="entry name" value="PROKAR_NTER_METHYL"/>
    <property type="match status" value="1"/>
</dbReference>
<accession>A0A7S8CBQ5</accession>
<comment type="subcellular location">
    <subcellularLocation>
        <location evidence="1">Cell surface</location>
    </subcellularLocation>
</comment>
<name>A0A7S8CBQ5_9BACI</name>
<evidence type="ECO:0000313" key="5">
    <source>
        <dbReference type="Proteomes" id="UP000593626"/>
    </source>
</evidence>
<gene>
    <name evidence="4" type="ORF">G8O30_08785</name>
</gene>
<dbReference type="Pfam" id="PF07963">
    <property type="entry name" value="N_methyl"/>
    <property type="match status" value="1"/>
</dbReference>
<feature type="transmembrane region" description="Helical" evidence="3">
    <location>
        <begin position="12"/>
        <end position="37"/>
    </location>
</feature>